<accession>A0ABU0E7I6</accession>
<dbReference type="InterPro" id="IPR020094">
    <property type="entry name" value="TruA/RsuA/RluB/E/F_N"/>
</dbReference>
<dbReference type="PROSITE" id="PS50889">
    <property type="entry name" value="S4"/>
    <property type="match status" value="1"/>
</dbReference>
<dbReference type="InterPro" id="IPR042092">
    <property type="entry name" value="PsdUridine_s_RsuA/RluB/E/F_cat"/>
</dbReference>
<evidence type="ECO:0000313" key="7">
    <source>
        <dbReference type="Proteomes" id="UP001230220"/>
    </source>
</evidence>
<dbReference type="PANTHER" id="PTHR47683">
    <property type="entry name" value="PSEUDOURIDINE SYNTHASE FAMILY PROTEIN-RELATED"/>
    <property type="match status" value="1"/>
</dbReference>
<dbReference type="PROSITE" id="PS01149">
    <property type="entry name" value="PSI_RSU"/>
    <property type="match status" value="1"/>
</dbReference>
<evidence type="ECO:0000256" key="2">
    <source>
        <dbReference type="ARBA" id="ARBA00023235"/>
    </source>
</evidence>
<dbReference type="SUPFAM" id="SSF55174">
    <property type="entry name" value="Alpha-L RNA-binding motif"/>
    <property type="match status" value="1"/>
</dbReference>
<evidence type="ECO:0000313" key="6">
    <source>
        <dbReference type="EMBL" id="MDQ0362674.1"/>
    </source>
</evidence>
<dbReference type="Pfam" id="PF01479">
    <property type="entry name" value="S4"/>
    <property type="match status" value="1"/>
</dbReference>
<evidence type="ECO:0000256" key="1">
    <source>
        <dbReference type="ARBA" id="ARBA00008348"/>
    </source>
</evidence>
<evidence type="ECO:0000256" key="3">
    <source>
        <dbReference type="PROSITE-ProRule" id="PRU00182"/>
    </source>
</evidence>
<comment type="caution">
    <text evidence="6">The sequence shown here is derived from an EMBL/GenBank/DDBJ whole genome shotgun (WGS) entry which is preliminary data.</text>
</comment>
<dbReference type="EC" id="5.4.99.-" evidence="4"/>
<dbReference type="InterPro" id="IPR000748">
    <property type="entry name" value="PsdUridine_synth_RsuA/RluB/E/F"/>
</dbReference>
<evidence type="ECO:0000256" key="4">
    <source>
        <dbReference type="RuleBase" id="RU003887"/>
    </source>
</evidence>
<dbReference type="Gene3D" id="3.10.290.10">
    <property type="entry name" value="RNA-binding S4 domain"/>
    <property type="match status" value="1"/>
</dbReference>
<dbReference type="Pfam" id="PF00849">
    <property type="entry name" value="PseudoU_synth_2"/>
    <property type="match status" value="1"/>
</dbReference>
<protein>
    <recommendedName>
        <fullName evidence="4">Pseudouridine synthase</fullName>
        <ecNumber evidence="4">5.4.99.-</ecNumber>
    </recommendedName>
</protein>
<keyword evidence="2 4" id="KW-0413">Isomerase</keyword>
<dbReference type="SUPFAM" id="SSF55120">
    <property type="entry name" value="Pseudouridine synthase"/>
    <property type="match status" value="1"/>
</dbReference>
<name>A0ABU0E7I6_9FIRM</name>
<keyword evidence="7" id="KW-1185">Reference proteome</keyword>
<dbReference type="PANTHER" id="PTHR47683:SF2">
    <property type="entry name" value="RNA-BINDING S4 DOMAIN-CONTAINING PROTEIN"/>
    <property type="match status" value="1"/>
</dbReference>
<dbReference type="GO" id="GO:0160138">
    <property type="term" value="F:23S rRNA pseudouridine(2604) synthase activity"/>
    <property type="evidence" value="ECO:0007669"/>
    <property type="project" value="UniProtKB-EC"/>
</dbReference>
<gene>
    <name evidence="6" type="ORF">J2S15_003428</name>
</gene>
<dbReference type="InterPro" id="IPR002942">
    <property type="entry name" value="S4_RNA-bd"/>
</dbReference>
<dbReference type="SMART" id="SM00363">
    <property type="entry name" value="S4"/>
    <property type="match status" value="1"/>
</dbReference>
<dbReference type="InterPro" id="IPR020103">
    <property type="entry name" value="PsdUridine_synth_cat_dom_sf"/>
</dbReference>
<dbReference type="InterPro" id="IPR018496">
    <property type="entry name" value="PsdUridine_synth_RsuA/RluB_CS"/>
</dbReference>
<dbReference type="Proteomes" id="UP001230220">
    <property type="component" value="Unassembled WGS sequence"/>
</dbReference>
<dbReference type="Gene3D" id="3.30.70.1560">
    <property type="entry name" value="Alpha-L RNA-binding motif"/>
    <property type="match status" value="1"/>
</dbReference>
<feature type="domain" description="RNA-binding S4" evidence="5">
    <location>
        <begin position="26"/>
        <end position="83"/>
    </location>
</feature>
<organism evidence="6 7">
    <name type="scientific">Breznakia pachnodae</name>
    <dbReference type="NCBI Taxonomy" id="265178"/>
    <lineage>
        <taxon>Bacteria</taxon>
        <taxon>Bacillati</taxon>
        <taxon>Bacillota</taxon>
        <taxon>Erysipelotrichia</taxon>
        <taxon>Erysipelotrichales</taxon>
        <taxon>Erysipelotrichaceae</taxon>
        <taxon>Breznakia</taxon>
    </lineage>
</organism>
<sequence>MKYAKQVGKKKQETNQIIKHEPKDAVRLNKYISNSGYCSRREADKLIEQGLVYIDGELAVMGSKVQDGQKVTVDGKLINKQENFVYIVLNKPKGITCTSDLKDKSNIVTYMNYGSPIFPIGRLDKDTTGLILLTNDGDIVNKILRSSNEHEKEYIVRVNHRITNDFIENMRNGVTIYNAVTNAYQQTKPAIVNQIDDYTFSLIITEGMNRQIRRMCTALNYHVDKLKRIRVMNIKVDYLDQGCWRYLDEKELEVLNSMLHD</sequence>
<reference evidence="6 7" key="1">
    <citation type="submission" date="2023-07" db="EMBL/GenBank/DDBJ databases">
        <title>Genomic Encyclopedia of Type Strains, Phase IV (KMG-IV): sequencing the most valuable type-strain genomes for metagenomic binning, comparative biology and taxonomic classification.</title>
        <authorList>
            <person name="Goeker M."/>
        </authorList>
    </citation>
    <scope>NUCLEOTIDE SEQUENCE [LARGE SCALE GENOMIC DNA]</scope>
    <source>
        <strain evidence="6 7">DSM 16784</strain>
    </source>
</reference>
<keyword evidence="3" id="KW-0694">RNA-binding</keyword>
<dbReference type="NCBIfam" id="TIGR00093">
    <property type="entry name" value="pseudouridine synthase"/>
    <property type="match status" value="1"/>
</dbReference>
<dbReference type="InterPro" id="IPR036986">
    <property type="entry name" value="S4_RNA-bd_sf"/>
</dbReference>
<dbReference type="Gene3D" id="3.30.70.580">
    <property type="entry name" value="Pseudouridine synthase I, catalytic domain, N-terminal subdomain"/>
    <property type="match status" value="1"/>
</dbReference>
<dbReference type="InterPro" id="IPR050343">
    <property type="entry name" value="RsuA_PseudoU_synthase"/>
</dbReference>
<evidence type="ECO:0000259" key="5">
    <source>
        <dbReference type="SMART" id="SM00363"/>
    </source>
</evidence>
<dbReference type="CDD" id="cd00165">
    <property type="entry name" value="S4"/>
    <property type="match status" value="1"/>
</dbReference>
<dbReference type="RefSeq" id="WP_307410514.1">
    <property type="nucleotide sequence ID" value="NZ_JAUSUR010000007.1"/>
</dbReference>
<comment type="similarity">
    <text evidence="1 4">Belongs to the pseudouridine synthase RsuA family.</text>
</comment>
<dbReference type="EMBL" id="JAUSUR010000007">
    <property type="protein sequence ID" value="MDQ0362674.1"/>
    <property type="molecule type" value="Genomic_DNA"/>
</dbReference>
<dbReference type="InterPro" id="IPR006145">
    <property type="entry name" value="PsdUridine_synth_RsuA/RluA"/>
</dbReference>
<proteinExistence type="inferred from homology"/>